<dbReference type="AlphaFoldDB" id="A0A507D8F0"/>
<reference evidence="2 3" key="1">
    <citation type="journal article" date="2019" name="Sci. Rep.">
        <title>Comparative genomics of chytrid fungi reveal insights into the obligate biotrophic and pathogenic lifestyle of Synchytrium endobioticum.</title>
        <authorList>
            <person name="van de Vossenberg B.T.L.H."/>
            <person name="Warris S."/>
            <person name="Nguyen H.D.T."/>
            <person name="van Gent-Pelzer M.P.E."/>
            <person name="Joly D.L."/>
            <person name="van de Geest H.C."/>
            <person name="Bonants P.J.M."/>
            <person name="Smith D.S."/>
            <person name="Levesque C.A."/>
            <person name="van der Lee T.A.J."/>
        </authorList>
    </citation>
    <scope>NUCLEOTIDE SEQUENCE [LARGE SCALE GENOMIC DNA]</scope>
    <source>
        <strain evidence="2 3">LEV6574</strain>
    </source>
</reference>
<feature type="region of interest" description="Disordered" evidence="1">
    <location>
        <begin position="1"/>
        <end position="35"/>
    </location>
</feature>
<feature type="compositionally biased region" description="Acidic residues" evidence="1">
    <location>
        <begin position="73"/>
        <end position="85"/>
    </location>
</feature>
<dbReference type="EMBL" id="QEAM01000066">
    <property type="protein sequence ID" value="TPX47879.1"/>
    <property type="molecule type" value="Genomic_DNA"/>
</dbReference>
<dbReference type="Proteomes" id="UP000320475">
    <property type="component" value="Unassembled WGS sequence"/>
</dbReference>
<organism evidence="2 3">
    <name type="scientific">Synchytrium endobioticum</name>
    <dbReference type="NCBI Taxonomy" id="286115"/>
    <lineage>
        <taxon>Eukaryota</taxon>
        <taxon>Fungi</taxon>
        <taxon>Fungi incertae sedis</taxon>
        <taxon>Chytridiomycota</taxon>
        <taxon>Chytridiomycota incertae sedis</taxon>
        <taxon>Chytridiomycetes</taxon>
        <taxon>Synchytriales</taxon>
        <taxon>Synchytriaceae</taxon>
        <taxon>Synchytrium</taxon>
    </lineage>
</organism>
<feature type="compositionally biased region" description="Polar residues" evidence="1">
    <location>
        <begin position="7"/>
        <end position="22"/>
    </location>
</feature>
<feature type="region of interest" description="Disordered" evidence="1">
    <location>
        <begin position="49"/>
        <end position="144"/>
    </location>
</feature>
<comment type="caution">
    <text evidence="2">The sequence shown here is derived from an EMBL/GenBank/DDBJ whole genome shotgun (WGS) entry which is preliminary data.</text>
</comment>
<protein>
    <submittedName>
        <fullName evidence="2">Uncharacterized protein</fullName>
    </submittedName>
</protein>
<name>A0A507D8F0_9FUNG</name>
<accession>A0A507D8F0</accession>
<evidence type="ECO:0000313" key="3">
    <source>
        <dbReference type="Proteomes" id="UP000320475"/>
    </source>
</evidence>
<evidence type="ECO:0000256" key="1">
    <source>
        <dbReference type="SAM" id="MobiDB-lite"/>
    </source>
</evidence>
<feature type="compositionally biased region" description="Basic and acidic residues" evidence="1">
    <location>
        <begin position="112"/>
        <end position="142"/>
    </location>
</feature>
<gene>
    <name evidence="2" type="ORF">SeLEV6574_g02389</name>
</gene>
<feature type="compositionally biased region" description="Basic and acidic residues" evidence="1">
    <location>
        <begin position="87"/>
        <end position="105"/>
    </location>
</feature>
<proteinExistence type="predicted"/>
<evidence type="ECO:0000313" key="2">
    <source>
        <dbReference type="EMBL" id="TPX47879.1"/>
    </source>
</evidence>
<dbReference type="VEuPathDB" id="FungiDB:SeMB42_g00212"/>
<sequence length="260" mass="29160">MAKRKPSSVTSSNVRQSANSSEAPPMAEPALNKGKHITFALDDQIEHLGTLAQEEENAELDIGAGKPFHNAVLDEEDDDDFDAPPEESTKETSTKESKQSQDMLRRALRRQMLAEKSKRKDRQERLNQQRKAAHETRIETSSESRLVSGKARLLPEDVIQQFMTDITTATSENQTEDGPVKAKKRTKKKSGTVANEIIVRDVTIVKRQAAQNRPLLAREASKTREQHLFRNERIKRVPAIMNIGRGIIAPAVNFVTSRSL</sequence>